<sequence length="360" mass="38971">MGQSQGKDRLSRRQGRSRAPSGSCPLGGEMPLPSWAAAVDEDLLGQWALNLMLMNVSTRKFGGAVRLPGGDIPAERGAGVTRSAVSRRFVALSAETMKAWMAADLSALDLLVIQIDGIHIAQDLILLAAVSVDGNGDKHPLGVMEGASENAAVCQALLDNMVGRGLDPAVCRLFIIDGSRALSKAIRNSFGRSAPIQRCQVHKARNITERLPKSLHASVRRALRQAWELDDADKAETLIRNLARRLEREAPGVSASLLEGLDEILTVTRLRLPTELRRSLACTNIIENMNGTIRRVCRNVKRWRDAAMALRWTGAAMIEAAKGFRRLKAHNQLPSLRAALLAHQAECAVGAGLDPVREAA</sequence>
<name>A0ABU1KCQ5_XANFL</name>
<keyword evidence="9" id="KW-1185">Reference proteome</keyword>
<comment type="similarity">
    <text evidence="2 6">Belongs to the transposase mutator family.</text>
</comment>
<dbReference type="Pfam" id="PF00872">
    <property type="entry name" value="Transposase_mut"/>
    <property type="match status" value="1"/>
</dbReference>
<comment type="caution">
    <text evidence="8">The sequence shown here is derived from an EMBL/GenBank/DDBJ whole genome shotgun (WGS) entry which is preliminary data.</text>
</comment>
<evidence type="ECO:0000256" key="1">
    <source>
        <dbReference type="ARBA" id="ARBA00002190"/>
    </source>
</evidence>
<evidence type="ECO:0000313" key="8">
    <source>
        <dbReference type="EMBL" id="MDR6332618.1"/>
    </source>
</evidence>
<reference evidence="8 9" key="1">
    <citation type="submission" date="2023-07" db="EMBL/GenBank/DDBJ databases">
        <title>Genomic Encyclopedia of Type Strains, Phase IV (KMG-IV): sequencing the most valuable type-strain genomes for metagenomic binning, comparative biology and taxonomic classification.</title>
        <authorList>
            <person name="Goeker M."/>
        </authorList>
    </citation>
    <scope>NUCLEOTIDE SEQUENCE [LARGE SCALE GENOMIC DNA]</scope>
    <source>
        <strain evidence="8 9">DSM 338</strain>
    </source>
</reference>
<feature type="compositionally biased region" description="Basic and acidic residues" evidence="7">
    <location>
        <begin position="1"/>
        <end position="11"/>
    </location>
</feature>
<gene>
    <name evidence="8" type="ORF">GGQ86_001082</name>
</gene>
<evidence type="ECO:0000313" key="9">
    <source>
        <dbReference type="Proteomes" id="UP001245370"/>
    </source>
</evidence>
<keyword evidence="4 6" id="KW-0238">DNA-binding</keyword>
<dbReference type="PANTHER" id="PTHR33217">
    <property type="entry name" value="TRANSPOSASE FOR INSERTION SEQUENCE ELEMENT IS1081"/>
    <property type="match status" value="1"/>
</dbReference>
<organism evidence="8 9">
    <name type="scientific">Xanthobacter flavus</name>
    <dbReference type="NCBI Taxonomy" id="281"/>
    <lineage>
        <taxon>Bacteria</taxon>
        <taxon>Pseudomonadati</taxon>
        <taxon>Pseudomonadota</taxon>
        <taxon>Alphaproteobacteria</taxon>
        <taxon>Hyphomicrobiales</taxon>
        <taxon>Xanthobacteraceae</taxon>
        <taxon>Xanthobacter</taxon>
    </lineage>
</organism>
<dbReference type="Proteomes" id="UP001245370">
    <property type="component" value="Unassembled WGS sequence"/>
</dbReference>
<dbReference type="InterPro" id="IPR001207">
    <property type="entry name" value="Transposase_mutator"/>
</dbReference>
<keyword evidence="3 6" id="KW-0815">Transposition</keyword>
<dbReference type="PANTHER" id="PTHR33217:SF7">
    <property type="entry name" value="TRANSPOSASE FOR INSERTION SEQUENCE ELEMENT IS1081"/>
    <property type="match status" value="1"/>
</dbReference>
<evidence type="ECO:0000256" key="5">
    <source>
        <dbReference type="ARBA" id="ARBA00023172"/>
    </source>
</evidence>
<evidence type="ECO:0000256" key="2">
    <source>
        <dbReference type="ARBA" id="ARBA00010961"/>
    </source>
</evidence>
<evidence type="ECO:0000256" key="3">
    <source>
        <dbReference type="ARBA" id="ARBA00022578"/>
    </source>
</evidence>
<evidence type="ECO:0000256" key="6">
    <source>
        <dbReference type="RuleBase" id="RU365089"/>
    </source>
</evidence>
<feature type="region of interest" description="Disordered" evidence="7">
    <location>
        <begin position="1"/>
        <end position="27"/>
    </location>
</feature>
<evidence type="ECO:0000256" key="7">
    <source>
        <dbReference type="SAM" id="MobiDB-lite"/>
    </source>
</evidence>
<evidence type="ECO:0000256" key="4">
    <source>
        <dbReference type="ARBA" id="ARBA00023125"/>
    </source>
</evidence>
<keyword evidence="5 6" id="KW-0233">DNA recombination</keyword>
<keyword evidence="6" id="KW-0814">Transposable element</keyword>
<protein>
    <recommendedName>
        <fullName evidence="6">Mutator family transposase</fullName>
    </recommendedName>
</protein>
<comment type="function">
    <text evidence="1 6">Required for the transposition of the insertion element.</text>
</comment>
<dbReference type="NCBIfam" id="NF033543">
    <property type="entry name" value="transpos_IS256"/>
    <property type="match status" value="1"/>
</dbReference>
<accession>A0ABU1KCQ5</accession>
<proteinExistence type="inferred from homology"/>
<dbReference type="EMBL" id="JAVDPY010000002">
    <property type="protein sequence ID" value="MDR6332618.1"/>
    <property type="molecule type" value="Genomic_DNA"/>
</dbReference>